<proteinExistence type="predicted"/>
<geneLocation type="plasmid" evidence="10 12">
    <name>24</name>
</geneLocation>
<evidence type="ECO:0000313" key="10">
    <source>
        <dbReference type="EMBL" id="VEH86100.1"/>
    </source>
</evidence>
<evidence type="ECO:0000313" key="11">
    <source>
        <dbReference type="Proteomes" id="UP000054859"/>
    </source>
</evidence>
<keyword evidence="3" id="KW-0812">Transmembrane</keyword>
<sequence length="76" mass="8689">MSIGELLIIFIVALFVFGPTKLPMLAEHLAKLIKTVTKIKNDASLFLQNQLNEQQLKENEKKAKTADEQYKNRDTD</sequence>
<keyword evidence="5" id="KW-1133">Transmembrane helix</keyword>
<dbReference type="RefSeq" id="WP_058462989.1">
    <property type="nucleotide sequence ID" value="NZ_CAAAHS010000001.1"/>
</dbReference>
<evidence type="ECO:0000256" key="5">
    <source>
        <dbReference type="ARBA" id="ARBA00022989"/>
    </source>
</evidence>
<evidence type="ECO:0000256" key="7">
    <source>
        <dbReference type="ARBA" id="ARBA00023136"/>
    </source>
</evidence>
<dbReference type="KEGG" id="ladl:NCTC12735_01747"/>
<keyword evidence="11" id="KW-1185">Reference proteome</keyword>
<keyword evidence="6" id="KW-0811">Translocation</keyword>
<evidence type="ECO:0000256" key="1">
    <source>
        <dbReference type="ARBA" id="ARBA00004167"/>
    </source>
</evidence>
<evidence type="ECO:0000256" key="8">
    <source>
        <dbReference type="SAM" id="MobiDB-lite"/>
    </source>
</evidence>
<protein>
    <submittedName>
        <fullName evidence="10">Sec-independent protein translocase protein TatB</fullName>
    </submittedName>
    <submittedName>
        <fullName evidence="9">TatB protein (Twin arginine translocation)</fullName>
    </submittedName>
</protein>
<dbReference type="Proteomes" id="UP000054859">
    <property type="component" value="Unassembled WGS sequence"/>
</dbReference>
<evidence type="ECO:0000313" key="12">
    <source>
        <dbReference type="Proteomes" id="UP000281170"/>
    </source>
</evidence>
<gene>
    <name evidence="9" type="primary">tatB</name>
    <name evidence="9" type="ORF">Lade_1926</name>
    <name evidence="10" type="ORF">NCTC12735_01747</name>
</gene>
<dbReference type="GO" id="GO:0016020">
    <property type="term" value="C:membrane"/>
    <property type="evidence" value="ECO:0007669"/>
    <property type="project" value="UniProtKB-ARBA"/>
</dbReference>
<dbReference type="EMBL" id="LNKA01000019">
    <property type="protein sequence ID" value="KTC64632.1"/>
    <property type="molecule type" value="Genomic_DNA"/>
</dbReference>
<dbReference type="EMBL" id="LR134433">
    <property type="protein sequence ID" value="VEH86100.1"/>
    <property type="molecule type" value="Genomic_DNA"/>
</dbReference>
<dbReference type="Gene3D" id="1.20.5.3310">
    <property type="match status" value="1"/>
</dbReference>
<dbReference type="Proteomes" id="UP000281170">
    <property type="component" value="Plasmid 24"/>
</dbReference>
<evidence type="ECO:0000256" key="3">
    <source>
        <dbReference type="ARBA" id="ARBA00022692"/>
    </source>
</evidence>
<dbReference type="InterPro" id="IPR003369">
    <property type="entry name" value="TatA/B/E"/>
</dbReference>
<dbReference type="OrthoDB" id="5653976at2"/>
<keyword evidence="2" id="KW-0813">Transport</keyword>
<name>A0A0W0R0N9_9GAMM</name>
<organism evidence="9 11">
    <name type="scientific">Legionella adelaidensis</name>
    <dbReference type="NCBI Taxonomy" id="45056"/>
    <lineage>
        <taxon>Bacteria</taxon>
        <taxon>Pseudomonadati</taxon>
        <taxon>Pseudomonadota</taxon>
        <taxon>Gammaproteobacteria</taxon>
        <taxon>Legionellales</taxon>
        <taxon>Legionellaceae</taxon>
        <taxon>Legionella</taxon>
    </lineage>
</organism>
<reference evidence="9 11" key="1">
    <citation type="submission" date="2015-11" db="EMBL/GenBank/DDBJ databases">
        <title>Identification of large and diverse effector repertoires of 38 Legionella species.</title>
        <authorList>
            <person name="Burstein D."/>
            <person name="Amaro F."/>
            <person name="Zusman T."/>
            <person name="Lifshitz Z."/>
            <person name="Cohen O."/>
            <person name="Gilbert J.A."/>
            <person name="Pupko T."/>
            <person name="Shuman H.A."/>
            <person name="Segal G."/>
        </authorList>
    </citation>
    <scope>NUCLEOTIDE SEQUENCE [LARGE SCALE GENOMIC DNA]</scope>
    <source>
        <strain evidence="9 11">1762-AUS-E</strain>
    </source>
</reference>
<reference evidence="10 12" key="2">
    <citation type="submission" date="2018-12" db="EMBL/GenBank/DDBJ databases">
        <authorList>
            <consortium name="Pathogen Informatics"/>
        </authorList>
    </citation>
    <scope>NUCLEOTIDE SEQUENCE [LARGE SCALE GENOMIC DNA]</scope>
    <source>
        <strain evidence="10 12">NCTC12735</strain>
        <plasmid evidence="12">24</plasmid>
    </source>
</reference>
<dbReference type="GO" id="GO:0015031">
    <property type="term" value="P:protein transport"/>
    <property type="evidence" value="ECO:0007669"/>
    <property type="project" value="UniProtKB-KW"/>
</dbReference>
<feature type="region of interest" description="Disordered" evidence="8">
    <location>
        <begin position="57"/>
        <end position="76"/>
    </location>
</feature>
<evidence type="ECO:0000256" key="6">
    <source>
        <dbReference type="ARBA" id="ARBA00023010"/>
    </source>
</evidence>
<evidence type="ECO:0000256" key="4">
    <source>
        <dbReference type="ARBA" id="ARBA00022927"/>
    </source>
</evidence>
<keyword evidence="7" id="KW-0472">Membrane</keyword>
<keyword evidence="4" id="KW-0653">Protein transport</keyword>
<dbReference type="PATRIC" id="fig|45056.6.peg.1987"/>
<keyword evidence="10" id="KW-0614">Plasmid</keyword>
<evidence type="ECO:0000313" key="9">
    <source>
        <dbReference type="EMBL" id="KTC64632.1"/>
    </source>
</evidence>
<accession>A0A0W0R0N9</accession>
<evidence type="ECO:0000256" key="2">
    <source>
        <dbReference type="ARBA" id="ARBA00022448"/>
    </source>
</evidence>
<dbReference type="AlphaFoldDB" id="A0A0W0R0N9"/>
<dbReference type="STRING" id="45056.Lade_1926"/>
<dbReference type="Pfam" id="PF02416">
    <property type="entry name" value="TatA_B_E"/>
    <property type="match status" value="1"/>
</dbReference>
<comment type="subcellular location">
    <subcellularLocation>
        <location evidence="1">Membrane</location>
        <topology evidence="1">Single-pass membrane protein</topology>
    </subcellularLocation>
</comment>